<sequence length="153" mass="18491">MYKIRNKLILFLMLVTVIPFGTSIAITYYYTKESLKDQFITENYKLIHQAKYDLSDYFQSINQIPLTLYLNRNFMNILEFGINDDLERYQELKRALFNLYSTRDDIKQIYLYIDKSKNDLIVFNDNILSRKNEKGLEEHPYRKINGESIIFYH</sequence>
<dbReference type="RefSeq" id="WP_082732324.1">
    <property type="nucleotide sequence ID" value="NZ_LSKU01000001.1"/>
</dbReference>
<dbReference type="Proteomes" id="UP000070352">
    <property type="component" value="Unassembled WGS sequence"/>
</dbReference>
<comment type="caution">
    <text evidence="1">The sequence shown here is derived from an EMBL/GenBank/DDBJ whole genome shotgun (WGS) entry which is preliminary data.</text>
</comment>
<organism evidence="1 2">
    <name type="scientific">Tepidibacillus decaturensis</name>
    <dbReference type="NCBI Taxonomy" id="1413211"/>
    <lineage>
        <taxon>Bacteria</taxon>
        <taxon>Bacillati</taxon>
        <taxon>Bacillota</taxon>
        <taxon>Bacilli</taxon>
        <taxon>Bacillales</taxon>
        <taxon>Bacillaceae</taxon>
        <taxon>Tepidibacillus</taxon>
    </lineage>
</organism>
<protein>
    <recommendedName>
        <fullName evidence="3">Two-component sensor histidine kinase</fullName>
    </recommendedName>
</protein>
<dbReference type="AlphaFoldDB" id="A0A135L1U6"/>
<evidence type="ECO:0000313" key="2">
    <source>
        <dbReference type="Proteomes" id="UP000070352"/>
    </source>
</evidence>
<evidence type="ECO:0008006" key="3">
    <source>
        <dbReference type="Google" id="ProtNLM"/>
    </source>
</evidence>
<dbReference type="STRING" id="1413211.U473_02240"/>
<proteinExistence type="predicted"/>
<keyword evidence="2" id="KW-1185">Reference proteome</keyword>
<name>A0A135L1U6_9BACI</name>
<evidence type="ECO:0000313" key="1">
    <source>
        <dbReference type="EMBL" id="KXG42978.1"/>
    </source>
</evidence>
<dbReference type="EMBL" id="LSKU01000001">
    <property type="protein sequence ID" value="KXG42978.1"/>
    <property type="molecule type" value="Genomic_DNA"/>
</dbReference>
<gene>
    <name evidence="1" type="ORF">U473_02240</name>
</gene>
<reference evidence="1 2" key="1">
    <citation type="submission" date="2016-02" db="EMBL/GenBank/DDBJ databases">
        <title>Draft Genome for Tepidibacillus decaturensis nov. sp. Strain Z9, an Anaerobic, Moderately Thermophilic and Heterotrophic Bacterium from Deep Subsurface of the Illinois Basin, USA.</title>
        <authorList>
            <person name="Dong Y."/>
            <person name="Chang J.Y."/>
            <person name="Sanford R."/>
            <person name="Fouke B.W."/>
        </authorList>
    </citation>
    <scope>NUCLEOTIDE SEQUENCE [LARGE SCALE GENOMIC DNA]</scope>
    <source>
        <strain evidence="1 2">Z9</strain>
    </source>
</reference>
<accession>A0A135L1U6</accession>